<comment type="subcellular location">
    <subcellularLocation>
        <location evidence="1">Membrane</location>
    </subcellularLocation>
</comment>
<keyword evidence="3" id="KW-0812">Transmembrane</keyword>
<evidence type="ECO:0000313" key="6">
    <source>
        <dbReference type="Proteomes" id="UP000051451"/>
    </source>
</evidence>
<dbReference type="RefSeq" id="WP_057871172.1">
    <property type="nucleotide sequence ID" value="NZ_AZGB01000009.1"/>
</dbReference>
<dbReference type="AlphaFoldDB" id="A0A0R1VMX5"/>
<dbReference type="Proteomes" id="UP000051451">
    <property type="component" value="Unassembled WGS sequence"/>
</dbReference>
<keyword evidence="3" id="KW-1133">Transmembrane helix</keyword>
<evidence type="ECO:0000256" key="1">
    <source>
        <dbReference type="ARBA" id="ARBA00004370"/>
    </source>
</evidence>
<dbReference type="EMBL" id="AZGB01000009">
    <property type="protein sequence ID" value="KRM07073.1"/>
    <property type="molecule type" value="Genomic_DNA"/>
</dbReference>
<comment type="caution">
    <text evidence="5">The sequence shown here is derived from an EMBL/GenBank/DDBJ whole genome shotgun (WGS) entry which is preliminary data.</text>
</comment>
<protein>
    <submittedName>
        <fullName evidence="5">Beta-lactamase class C related penicillin binding protein</fullName>
    </submittedName>
</protein>
<keyword evidence="2 3" id="KW-0472">Membrane</keyword>
<dbReference type="SUPFAM" id="SSF56601">
    <property type="entry name" value="beta-lactamase/transpeptidase-like"/>
    <property type="match status" value="1"/>
</dbReference>
<keyword evidence="6" id="KW-1185">Reference proteome</keyword>
<evidence type="ECO:0000313" key="5">
    <source>
        <dbReference type="EMBL" id="KRM07073.1"/>
    </source>
</evidence>
<dbReference type="PANTHER" id="PTHR46825">
    <property type="entry name" value="D-ALANYL-D-ALANINE-CARBOXYPEPTIDASE/ENDOPEPTIDASE AMPH"/>
    <property type="match status" value="1"/>
</dbReference>
<dbReference type="PATRIC" id="fig|1423750.3.peg.395"/>
<dbReference type="InterPro" id="IPR001466">
    <property type="entry name" value="Beta-lactam-related"/>
</dbReference>
<proteinExistence type="predicted"/>
<evidence type="ECO:0000256" key="2">
    <source>
        <dbReference type="ARBA" id="ARBA00023136"/>
    </source>
</evidence>
<feature type="transmembrane region" description="Helical" evidence="3">
    <location>
        <begin position="6"/>
        <end position="26"/>
    </location>
</feature>
<dbReference type="Gene3D" id="3.40.710.10">
    <property type="entry name" value="DD-peptidase/beta-lactamase superfamily"/>
    <property type="match status" value="1"/>
</dbReference>
<reference evidence="5 6" key="1">
    <citation type="journal article" date="2015" name="Genome Announc.">
        <title>Expanding the biotechnology potential of lactobacilli through comparative genomics of 213 strains and associated genera.</title>
        <authorList>
            <person name="Sun Z."/>
            <person name="Harris H.M."/>
            <person name="McCann A."/>
            <person name="Guo C."/>
            <person name="Argimon S."/>
            <person name="Zhang W."/>
            <person name="Yang X."/>
            <person name="Jeffery I.B."/>
            <person name="Cooney J.C."/>
            <person name="Kagawa T.F."/>
            <person name="Liu W."/>
            <person name="Song Y."/>
            <person name="Salvetti E."/>
            <person name="Wrobel A."/>
            <person name="Rasinkangas P."/>
            <person name="Parkhill J."/>
            <person name="Rea M.C."/>
            <person name="O'Sullivan O."/>
            <person name="Ritari J."/>
            <person name="Douillard F.P."/>
            <person name="Paul Ross R."/>
            <person name="Yang R."/>
            <person name="Briner A.E."/>
            <person name="Felis G.E."/>
            <person name="de Vos W.M."/>
            <person name="Barrangou R."/>
            <person name="Klaenhammer T.R."/>
            <person name="Caufield P.W."/>
            <person name="Cui Y."/>
            <person name="Zhang H."/>
            <person name="O'Toole P.W."/>
        </authorList>
    </citation>
    <scope>NUCLEOTIDE SEQUENCE [LARGE SCALE GENOMIC DNA]</scope>
    <source>
        <strain evidence="5 6">DSM 18630</strain>
    </source>
</reference>
<dbReference type="STRING" id="1423750.FC89_GL000386"/>
<dbReference type="GeneID" id="98318438"/>
<accession>A0A0R1VMX5</accession>
<dbReference type="InterPro" id="IPR012338">
    <property type="entry name" value="Beta-lactam/transpept-like"/>
</dbReference>
<sequence length="386" mass="43644">MKKIYAILLTLISLLLIGFILVGSFLKFRAAIKHGQERPVASKKVQQSVYTLDGVKFVNHNPAESVDFLPTTEKENIQHQLDKNKFSGTCLLVKNGKIIYLKAFGRANDATGKLNQINSVYPINSIQKGLTSYLIMQLVQKHRLNFNDKIGKFYPKIPGAQVVTIRDMLNMCSGYQLTRSMNYSTSDQGVLKYNLTHLKFNSQQVGKFSYQEVNFTLLAGVASMLTGTSYAKLIKQNIIDKLNLTDTGFMYLNNSQQPIGYNFDKNQWQPQKIKQYEITRELGTSNIYMSAWDLYQSLAALRDGALLSKQSKTELYQQSLKDPYVAGMYPMTQFNRMHGIGFGFESSVAMDSNGQTAVVLLTNHWNSQAMVQNTLTSQLYQIINHA</sequence>
<feature type="domain" description="Beta-lactamase-related" evidence="4">
    <location>
        <begin position="76"/>
        <end position="367"/>
    </location>
</feature>
<evidence type="ECO:0000256" key="3">
    <source>
        <dbReference type="SAM" id="Phobius"/>
    </source>
</evidence>
<gene>
    <name evidence="5" type="ORF">FC89_GL000386</name>
</gene>
<evidence type="ECO:0000259" key="4">
    <source>
        <dbReference type="Pfam" id="PF00144"/>
    </source>
</evidence>
<dbReference type="Pfam" id="PF00144">
    <property type="entry name" value="Beta-lactamase"/>
    <property type="match status" value="1"/>
</dbReference>
<name>A0A0R1VMX5_9LACO</name>
<dbReference type="OrthoDB" id="2151402at2"/>
<organism evidence="5 6">
    <name type="scientific">Liquorilactobacillus ghanensis DSM 18630</name>
    <dbReference type="NCBI Taxonomy" id="1423750"/>
    <lineage>
        <taxon>Bacteria</taxon>
        <taxon>Bacillati</taxon>
        <taxon>Bacillota</taxon>
        <taxon>Bacilli</taxon>
        <taxon>Lactobacillales</taxon>
        <taxon>Lactobacillaceae</taxon>
        <taxon>Liquorilactobacillus</taxon>
    </lineage>
</organism>
<dbReference type="PANTHER" id="PTHR46825:SF11">
    <property type="entry name" value="PENICILLIN-BINDING PROTEIN 4"/>
    <property type="match status" value="1"/>
</dbReference>
<dbReference type="GO" id="GO:0016020">
    <property type="term" value="C:membrane"/>
    <property type="evidence" value="ECO:0007669"/>
    <property type="project" value="UniProtKB-SubCell"/>
</dbReference>
<dbReference type="InterPro" id="IPR050491">
    <property type="entry name" value="AmpC-like"/>
</dbReference>